<evidence type="ECO:0000259" key="10">
    <source>
        <dbReference type="PROSITE" id="PS50253"/>
    </source>
</evidence>
<keyword evidence="4 8" id="KW-0812">Transmembrane</keyword>
<evidence type="ECO:0000313" key="11">
    <source>
        <dbReference type="EMBL" id="QKY89090.1"/>
    </source>
</evidence>
<dbReference type="EMBL" id="MT644278">
    <property type="protein sequence ID" value="QKY89090.1"/>
    <property type="molecule type" value="Genomic_DNA"/>
</dbReference>
<proteinExistence type="inferred from homology"/>
<name>A0A7S6BFS0_9NEOP</name>
<dbReference type="InterPro" id="IPR024791">
    <property type="entry name" value="Cyt_c/ubiquinol_Oxase_su3"/>
</dbReference>
<feature type="transmembrane region" description="Helical" evidence="9">
    <location>
        <begin position="155"/>
        <end position="174"/>
    </location>
</feature>
<evidence type="ECO:0000256" key="6">
    <source>
        <dbReference type="ARBA" id="ARBA00022989"/>
    </source>
</evidence>
<dbReference type="GO" id="GO:0016020">
    <property type="term" value="C:membrane"/>
    <property type="evidence" value="ECO:0007669"/>
    <property type="project" value="UniProtKB-SubCell"/>
</dbReference>
<dbReference type="CDD" id="cd01665">
    <property type="entry name" value="Cyt_c_Oxidase_III"/>
    <property type="match status" value="1"/>
</dbReference>
<dbReference type="InterPro" id="IPR035973">
    <property type="entry name" value="Cyt_c_oxidase_su3-like_sf"/>
</dbReference>
<feature type="transmembrane region" description="Helical" evidence="9">
    <location>
        <begin position="82"/>
        <end position="102"/>
    </location>
</feature>
<evidence type="ECO:0000256" key="7">
    <source>
        <dbReference type="ARBA" id="ARBA00023136"/>
    </source>
</evidence>
<evidence type="ECO:0000256" key="5">
    <source>
        <dbReference type="ARBA" id="ARBA00022967"/>
    </source>
</evidence>
<feature type="domain" description="Heme-copper oxidase subunit III family profile" evidence="10">
    <location>
        <begin position="3"/>
        <end position="256"/>
    </location>
</feature>
<dbReference type="Pfam" id="PF00510">
    <property type="entry name" value="COX3"/>
    <property type="match status" value="1"/>
</dbReference>
<dbReference type="PANTHER" id="PTHR11403:SF7">
    <property type="entry name" value="CYTOCHROME C OXIDASE SUBUNIT 3"/>
    <property type="match status" value="1"/>
</dbReference>
<feature type="transmembrane region" description="Helical" evidence="9">
    <location>
        <begin position="186"/>
        <end position="212"/>
    </location>
</feature>
<keyword evidence="8 11" id="KW-0496">Mitochondrion</keyword>
<dbReference type="GO" id="GO:0006123">
    <property type="term" value="P:mitochondrial electron transport, cytochrome c to oxygen"/>
    <property type="evidence" value="ECO:0007669"/>
    <property type="project" value="TreeGrafter"/>
</dbReference>
<dbReference type="PANTHER" id="PTHR11403">
    <property type="entry name" value="CYTOCHROME C OXIDASE SUBUNIT III"/>
    <property type="match status" value="1"/>
</dbReference>
<keyword evidence="5" id="KW-1278">Translocase</keyword>
<organism evidence="11">
    <name type="scientific">Macrogyropus costalimai</name>
    <dbReference type="NCBI Taxonomy" id="1941320"/>
    <lineage>
        <taxon>Eukaryota</taxon>
        <taxon>Metazoa</taxon>
        <taxon>Ecdysozoa</taxon>
        <taxon>Arthropoda</taxon>
        <taxon>Hexapoda</taxon>
        <taxon>Insecta</taxon>
        <taxon>Pterygota</taxon>
        <taxon>Neoptera</taxon>
        <taxon>Paraneoptera</taxon>
        <taxon>Psocodea</taxon>
        <taxon>Troctomorpha</taxon>
        <taxon>Phthiraptera</taxon>
        <taxon>Amblycera</taxon>
        <taxon>Gyropidae</taxon>
        <taxon>Macrogyropus</taxon>
    </lineage>
</organism>
<feature type="transmembrane region" description="Helical" evidence="9">
    <location>
        <begin position="12"/>
        <end position="36"/>
    </location>
</feature>
<evidence type="ECO:0000256" key="9">
    <source>
        <dbReference type="SAM" id="Phobius"/>
    </source>
</evidence>
<dbReference type="AlphaFoldDB" id="A0A7S6BFS0"/>
<dbReference type="Gene3D" id="1.20.120.80">
    <property type="entry name" value="Cytochrome c oxidase, subunit III, four-helix bundle"/>
    <property type="match status" value="1"/>
</dbReference>
<dbReference type="InterPro" id="IPR013833">
    <property type="entry name" value="Cyt_c_oxidase_su3_a-hlx"/>
</dbReference>
<comment type="function">
    <text evidence="8">Component of the cytochrome c oxidase, the last enzyme in the mitochondrial electron transport chain which drives oxidative phosphorylation. The respiratory chain contains 3 multisubunit complexes succinate dehydrogenase (complex II, CII), ubiquinol-cytochrome c oxidoreductase (cytochrome b-c1 complex, complex III, CIII) and cytochrome c oxidase (complex IV, CIV), that cooperate to transfer electrons derived from NADH and succinate to molecular oxygen, creating an electrochemical gradient over the inner membrane that drives transmembrane transport and the ATP synthase. Cytochrome c oxidase is the component of the respiratory chain that catalyzes the reduction of oxygen to water. Electrons originating from reduced cytochrome c in the intermembrane space (IMS) are transferred via the dinuclear copper A center (CU(A)) of subunit 2 and heme A of subunit 1 to the active site in subunit 1, a binuclear center (BNC) formed by heme A3 and copper B (CU(B)). The BNC reduces molecular oxygen to 2 water molecules using 4 electrons from cytochrome c in the IMS and 4 protons from the mitochondrial matrix.</text>
</comment>
<dbReference type="GO" id="GO:0005739">
    <property type="term" value="C:mitochondrion"/>
    <property type="evidence" value="ECO:0007669"/>
    <property type="project" value="TreeGrafter"/>
</dbReference>
<comment type="subcellular location">
    <subcellularLocation>
        <location evidence="1">Membrane</location>
        <topology evidence="1">Multi-pass membrane protein</topology>
    </subcellularLocation>
</comment>
<protein>
    <recommendedName>
        <fullName evidence="3 8">Cytochrome c oxidase subunit 3</fullName>
    </recommendedName>
</protein>
<dbReference type="SUPFAM" id="SSF81452">
    <property type="entry name" value="Cytochrome c oxidase subunit III-like"/>
    <property type="match status" value="1"/>
</dbReference>
<evidence type="ECO:0000256" key="1">
    <source>
        <dbReference type="ARBA" id="ARBA00004141"/>
    </source>
</evidence>
<geneLocation type="mitochondrion" evidence="11"/>
<keyword evidence="7 9" id="KW-0472">Membrane</keyword>
<accession>A0A7S6BFS0</accession>
<keyword evidence="6 9" id="KW-1133">Transmembrane helix</keyword>
<feature type="transmembrane region" description="Helical" evidence="9">
    <location>
        <begin position="233"/>
        <end position="254"/>
    </location>
</feature>
<dbReference type="InterPro" id="IPR033945">
    <property type="entry name" value="Cyt_c_oxase_su3_dom"/>
</dbReference>
<evidence type="ECO:0000256" key="8">
    <source>
        <dbReference type="RuleBase" id="RU003375"/>
    </source>
</evidence>
<dbReference type="Gene3D" id="1.10.287.70">
    <property type="match status" value="1"/>
</dbReference>
<reference evidence="11" key="1">
    <citation type="journal article" date="2020" name="Gene">
        <title>Structure, gene order, and nucleotide composition of mitochondrial genomes in parasitic lice from Amblycera.</title>
        <authorList>
            <person name="Sweet A.D."/>
            <person name="Johnson K.P."/>
            <person name="Cao Y."/>
            <person name="de Moya R.S."/>
            <person name="Skinner R.K."/>
            <person name="Tan M."/>
            <person name="Virrueta-Herrera S."/>
            <person name="Cameron S.L."/>
        </authorList>
    </citation>
    <scope>NUCLEOTIDE SEQUENCE</scope>
    <source>
        <strain evidence="11">Mccos</strain>
    </source>
</reference>
<evidence type="ECO:0000256" key="3">
    <source>
        <dbReference type="ARBA" id="ARBA00015944"/>
    </source>
</evidence>
<comment type="similarity">
    <text evidence="2 8">Belongs to the cytochrome c oxidase subunit 3 family.</text>
</comment>
<evidence type="ECO:0000256" key="2">
    <source>
        <dbReference type="ARBA" id="ARBA00010581"/>
    </source>
</evidence>
<dbReference type="InterPro" id="IPR000298">
    <property type="entry name" value="Cyt_c_oxidase-like_su3"/>
</dbReference>
<dbReference type="GO" id="GO:0004129">
    <property type="term" value="F:cytochrome-c oxidase activity"/>
    <property type="evidence" value="ECO:0007669"/>
    <property type="project" value="InterPro"/>
</dbReference>
<feature type="transmembrane region" description="Helical" evidence="9">
    <location>
        <begin position="122"/>
        <end position="143"/>
    </location>
</feature>
<feature type="transmembrane region" description="Helical" evidence="9">
    <location>
        <begin position="42"/>
        <end position="61"/>
    </location>
</feature>
<evidence type="ECO:0000256" key="4">
    <source>
        <dbReference type="ARBA" id="ARBA00022692"/>
    </source>
</evidence>
<dbReference type="PROSITE" id="PS50253">
    <property type="entry name" value="COX3"/>
    <property type="match status" value="1"/>
</dbReference>
<sequence length="257" mass="30269">MLNKFSYHIVDISPWPLFLSFSIFESMMGMLEMLFYNEKLCLMMGIYNMLWIIFMWMRDITREGTFQGQHTIKVVFGLKMGMIFFIISEILFFFSFFWMIVWNGMIPSVEGWPPLGLLPVDYLNIPLLGTIILVSSGVTLTIAHHKLVENKFDSIKFLLFTIIMGLSFTIIQLMEYFENSFTISDGLFGSIFYMSTGFHGFHVILGSLFLMVSSYRMVIGHFSRVHHFGFEAAAWYWHFVDVVWLFLFVIMYWWSCL</sequence>
<gene>
    <name evidence="11" type="primary">cox3</name>
</gene>